<sequence>MSTLPMLEKNSYLSLVISDNNIWAHLAYTDHNANREYILSDFTDLNPLKQRLDDDFFTKNFWYEYFDNLEKVFNWNIVDKNAYGIFSFRKFQEEGDGISGIRILMDENQKYFNKIFSSLRAFSNDIALRVMDDVYMRGMLEGLTQKLAYDDLLFMDLELQDFKIYRAFKDQQTGKIEISKSKITWNNEYGVIDSIKDARFKAFLASDVTSKDMLNYWSNFVLNRVVFTEDPHILDMLRAYTTAQLHSIYQDNKEKLQAIGTQGNTGIIVTGMVPLLLGKEKLLLSLTDGFEISGILDVYFDNEKRALSYAKSYISGPASSDVVLTRKEILSCATKVLIPEVKISRNRSKVIFNGYTDSLEGEKQDIFALSPEFTFIKLPLHRENLIIEGEFKNGAYIRNTQARDNLSFISIPDKLRYDSMVVDARYKPIVYGPDVYSNKLKLQQWFK</sequence>
<protein>
    <submittedName>
        <fullName evidence="1">Uncharacterized protein</fullName>
    </submittedName>
</protein>
<accession>A0A0G0F2N3</accession>
<name>A0A0G0F2N3_9BACT</name>
<gene>
    <name evidence="1" type="ORF">US24_C0005G0009</name>
</gene>
<dbReference type="EMBL" id="LBSF01000005">
    <property type="protein sequence ID" value="KKQ12102.1"/>
    <property type="molecule type" value="Genomic_DNA"/>
</dbReference>
<evidence type="ECO:0000313" key="2">
    <source>
        <dbReference type="Proteomes" id="UP000034075"/>
    </source>
</evidence>
<organism evidence="1 2">
    <name type="scientific">candidate division WS6 bacterium GW2011_GWC2_36_7</name>
    <dbReference type="NCBI Taxonomy" id="1619091"/>
    <lineage>
        <taxon>Bacteria</taxon>
        <taxon>Candidatus Dojkabacteria</taxon>
    </lineage>
</organism>
<dbReference type="Proteomes" id="UP000034075">
    <property type="component" value="Unassembled WGS sequence"/>
</dbReference>
<comment type="caution">
    <text evidence="1">The sequence shown here is derived from an EMBL/GenBank/DDBJ whole genome shotgun (WGS) entry which is preliminary data.</text>
</comment>
<evidence type="ECO:0000313" key="1">
    <source>
        <dbReference type="EMBL" id="KKQ12102.1"/>
    </source>
</evidence>
<dbReference type="AlphaFoldDB" id="A0A0G0F2N3"/>
<reference evidence="1 2" key="1">
    <citation type="journal article" date="2015" name="Nature">
        <title>rRNA introns, odd ribosomes, and small enigmatic genomes across a large radiation of phyla.</title>
        <authorList>
            <person name="Brown C.T."/>
            <person name="Hug L.A."/>
            <person name="Thomas B.C."/>
            <person name="Sharon I."/>
            <person name="Castelle C.J."/>
            <person name="Singh A."/>
            <person name="Wilkins M.J."/>
            <person name="Williams K.H."/>
            <person name="Banfield J.F."/>
        </authorList>
    </citation>
    <scope>NUCLEOTIDE SEQUENCE [LARGE SCALE GENOMIC DNA]</scope>
</reference>
<proteinExistence type="predicted"/>